<feature type="non-terminal residue" evidence="2">
    <location>
        <position position="88"/>
    </location>
</feature>
<comment type="caution">
    <text evidence="2">The sequence shown here is derived from an EMBL/GenBank/DDBJ whole genome shotgun (WGS) entry which is preliminary data.</text>
</comment>
<gene>
    <name evidence="2" type="ORF">B0T17DRAFT_462683</name>
</gene>
<sequence length="88" mass="10508">YLELIKTKLPQTLKILSIFEDHLQNYRLYFQDHGWDAEPEVAAALADRSQGLGELYVSYWVDASHWLQSIQPQWEWKKLRFLTLTSRL</sequence>
<dbReference type="Proteomes" id="UP001174934">
    <property type="component" value="Unassembled WGS sequence"/>
</dbReference>
<organism evidence="2 3">
    <name type="scientific">Bombardia bombarda</name>
    <dbReference type="NCBI Taxonomy" id="252184"/>
    <lineage>
        <taxon>Eukaryota</taxon>
        <taxon>Fungi</taxon>
        <taxon>Dikarya</taxon>
        <taxon>Ascomycota</taxon>
        <taxon>Pezizomycotina</taxon>
        <taxon>Sordariomycetes</taxon>
        <taxon>Sordariomycetidae</taxon>
        <taxon>Sordariales</taxon>
        <taxon>Lasiosphaeriaceae</taxon>
        <taxon>Bombardia</taxon>
    </lineage>
</organism>
<feature type="non-terminal residue" evidence="2">
    <location>
        <position position="1"/>
    </location>
</feature>
<reference evidence="2" key="1">
    <citation type="submission" date="2023-06" db="EMBL/GenBank/DDBJ databases">
        <title>Genome-scale phylogeny and comparative genomics of the fungal order Sordariales.</title>
        <authorList>
            <consortium name="Lawrence Berkeley National Laboratory"/>
            <person name="Hensen N."/>
            <person name="Bonometti L."/>
            <person name="Westerberg I."/>
            <person name="Brannstrom I.O."/>
            <person name="Guillou S."/>
            <person name="Cros-Aarteil S."/>
            <person name="Calhoun S."/>
            <person name="Haridas S."/>
            <person name="Kuo A."/>
            <person name="Mondo S."/>
            <person name="Pangilinan J."/>
            <person name="Riley R."/>
            <person name="LaButti K."/>
            <person name="Andreopoulos B."/>
            <person name="Lipzen A."/>
            <person name="Chen C."/>
            <person name="Yanf M."/>
            <person name="Daum C."/>
            <person name="Ng V."/>
            <person name="Clum A."/>
            <person name="Steindorff A."/>
            <person name="Ohm R."/>
            <person name="Martin F."/>
            <person name="Silar P."/>
            <person name="Natvig D."/>
            <person name="Lalanne C."/>
            <person name="Gautier V."/>
            <person name="Ament-velasquez S.L."/>
            <person name="Kruys A."/>
            <person name="Hutchinson M.I."/>
            <person name="Powell A.J."/>
            <person name="Barry K."/>
            <person name="Miller A.N."/>
            <person name="Grigoriev I.V."/>
            <person name="Debuchy R."/>
            <person name="Gladieux P."/>
            <person name="Thoren M.H."/>
            <person name="Johannesson H."/>
        </authorList>
    </citation>
    <scope>NUCLEOTIDE SEQUENCE</scope>
    <source>
        <strain evidence="2">SMH3391-2</strain>
    </source>
</reference>
<evidence type="ECO:0000313" key="3">
    <source>
        <dbReference type="Proteomes" id="UP001174934"/>
    </source>
</evidence>
<evidence type="ECO:0000259" key="1">
    <source>
        <dbReference type="Pfam" id="PF20183"/>
    </source>
</evidence>
<evidence type="ECO:0000313" key="2">
    <source>
        <dbReference type="EMBL" id="KAK0630638.1"/>
    </source>
</evidence>
<dbReference type="EMBL" id="JAULSR010000002">
    <property type="protein sequence ID" value="KAK0630638.1"/>
    <property type="molecule type" value="Genomic_DNA"/>
</dbReference>
<feature type="domain" description="DUF6546" evidence="1">
    <location>
        <begin position="8"/>
        <end position="88"/>
    </location>
</feature>
<protein>
    <recommendedName>
        <fullName evidence="1">DUF6546 domain-containing protein</fullName>
    </recommendedName>
</protein>
<proteinExistence type="predicted"/>
<accession>A0AA40CAV4</accession>
<dbReference type="Pfam" id="PF20183">
    <property type="entry name" value="DUF6546"/>
    <property type="match status" value="1"/>
</dbReference>
<name>A0AA40CAV4_9PEZI</name>
<dbReference type="AlphaFoldDB" id="A0AA40CAV4"/>
<keyword evidence="3" id="KW-1185">Reference proteome</keyword>
<dbReference type="InterPro" id="IPR046676">
    <property type="entry name" value="DUF6546"/>
</dbReference>